<sequence length="139" mass="15377">MTNFHIDILTLDREIFSGEVTSVTLPGVEGVFTALAKHMAFVTPLTFGEVVYRDANNKQTNLSIARGVFSTDGKSATLLIEDASFASEISEEKALAARQRAEELIKKGVSKEDKAAAIYQYRKSLVDIRVVRKLRNVAR</sequence>
<keyword evidence="7 8" id="KW-0066">ATP synthesis</keyword>
<dbReference type="InterPro" id="IPR036794">
    <property type="entry name" value="ATP_F1_dsu/esu_C_sf"/>
</dbReference>
<evidence type="ECO:0000256" key="7">
    <source>
        <dbReference type="ARBA" id="ARBA00023310"/>
    </source>
</evidence>
<dbReference type="NCBIfam" id="TIGR01216">
    <property type="entry name" value="ATP_synt_epsi"/>
    <property type="match status" value="1"/>
</dbReference>
<comment type="function">
    <text evidence="8">Produces ATP from ADP in the presence of a proton gradient across the membrane.</text>
</comment>
<evidence type="ECO:0000313" key="12">
    <source>
        <dbReference type="Proteomes" id="UP000178603"/>
    </source>
</evidence>
<comment type="subcellular location">
    <subcellularLocation>
        <location evidence="8">Cell membrane</location>
        <topology evidence="8">Peripheral membrane protein</topology>
    </subcellularLocation>
    <subcellularLocation>
        <location evidence="1">Endomembrane system</location>
        <topology evidence="1">Peripheral membrane protein</topology>
    </subcellularLocation>
</comment>
<dbReference type="Proteomes" id="UP000178603">
    <property type="component" value="Unassembled WGS sequence"/>
</dbReference>
<keyword evidence="3 8" id="KW-0813">Transport</keyword>
<comment type="caution">
    <text evidence="11">The sequence shown here is derived from an EMBL/GenBank/DDBJ whole genome shotgun (WGS) entry which is preliminary data.</text>
</comment>
<evidence type="ECO:0000256" key="9">
    <source>
        <dbReference type="RuleBase" id="RU003656"/>
    </source>
</evidence>
<dbReference type="AlphaFoldDB" id="A0A1F8AUC8"/>
<dbReference type="InterPro" id="IPR036771">
    <property type="entry name" value="ATPsynth_dsu/esu_N"/>
</dbReference>
<dbReference type="GO" id="GO:0012505">
    <property type="term" value="C:endomembrane system"/>
    <property type="evidence" value="ECO:0007669"/>
    <property type="project" value="UniProtKB-SubCell"/>
</dbReference>
<dbReference type="InterPro" id="IPR001469">
    <property type="entry name" value="ATP_synth_F1_dsu/esu"/>
</dbReference>
<evidence type="ECO:0000256" key="2">
    <source>
        <dbReference type="ARBA" id="ARBA00005712"/>
    </source>
</evidence>
<comment type="subunit">
    <text evidence="8 9">F-type ATPases have 2 components, CF(1) - the catalytic core - and CF(0) - the membrane proton channel. CF(1) has five subunits: alpha(3), beta(3), gamma(1), delta(1), epsilon(1). CF(0) has three main subunits: a, b and c.</text>
</comment>
<evidence type="ECO:0000256" key="8">
    <source>
        <dbReference type="HAMAP-Rule" id="MF_00530"/>
    </source>
</evidence>
<dbReference type="GO" id="GO:0045259">
    <property type="term" value="C:proton-transporting ATP synthase complex"/>
    <property type="evidence" value="ECO:0007669"/>
    <property type="project" value="UniProtKB-KW"/>
</dbReference>
<keyword evidence="4 8" id="KW-0406">Ion transport</keyword>
<dbReference type="InterPro" id="IPR020546">
    <property type="entry name" value="ATP_synth_F1_dsu/esu_N"/>
</dbReference>
<protein>
    <recommendedName>
        <fullName evidence="8">ATP synthase epsilon chain</fullName>
    </recommendedName>
    <alternativeName>
        <fullName evidence="8">ATP synthase F1 sector epsilon subunit</fullName>
    </alternativeName>
    <alternativeName>
        <fullName evidence="8">F-ATPase epsilon subunit</fullName>
    </alternativeName>
</protein>
<evidence type="ECO:0000259" key="10">
    <source>
        <dbReference type="Pfam" id="PF02823"/>
    </source>
</evidence>
<dbReference type="GO" id="GO:0005886">
    <property type="term" value="C:plasma membrane"/>
    <property type="evidence" value="ECO:0007669"/>
    <property type="project" value="UniProtKB-SubCell"/>
</dbReference>
<dbReference type="GO" id="GO:0046933">
    <property type="term" value="F:proton-transporting ATP synthase activity, rotational mechanism"/>
    <property type="evidence" value="ECO:0007669"/>
    <property type="project" value="UniProtKB-UniRule"/>
</dbReference>
<dbReference type="Pfam" id="PF02823">
    <property type="entry name" value="ATP-synt_DE_N"/>
    <property type="match status" value="1"/>
</dbReference>
<keyword evidence="8" id="KW-1003">Cell membrane</keyword>
<proteinExistence type="inferred from homology"/>
<dbReference type="SUPFAM" id="SSF51344">
    <property type="entry name" value="Epsilon subunit of F1F0-ATP synthase N-terminal domain"/>
    <property type="match status" value="1"/>
</dbReference>
<comment type="similarity">
    <text evidence="2 8 9">Belongs to the ATPase epsilon chain family.</text>
</comment>
<dbReference type="HAMAP" id="MF_00530">
    <property type="entry name" value="ATP_synth_epsil_bac"/>
    <property type="match status" value="1"/>
</dbReference>
<accession>A0A1F8AUC8</accession>
<keyword evidence="6 8" id="KW-0139">CF(1)</keyword>
<dbReference type="EMBL" id="MGGW01000004">
    <property type="protein sequence ID" value="OGM55352.1"/>
    <property type="molecule type" value="Genomic_DNA"/>
</dbReference>
<evidence type="ECO:0000256" key="6">
    <source>
        <dbReference type="ARBA" id="ARBA00023196"/>
    </source>
</evidence>
<keyword evidence="5 8" id="KW-0472">Membrane</keyword>
<evidence type="ECO:0000256" key="4">
    <source>
        <dbReference type="ARBA" id="ARBA00023065"/>
    </source>
</evidence>
<dbReference type="GO" id="GO:0005524">
    <property type="term" value="F:ATP binding"/>
    <property type="evidence" value="ECO:0007669"/>
    <property type="project" value="UniProtKB-UniRule"/>
</dbReference>
<keyword evidence="8" id="KW-0375">Hydrogen ion transport</keyword>
<evidence type="ECO:0000256" key="5">
    <source>
        <dbReference type="ARBA" id="ARBA00023136"/>
    </source>
</evidence>
<evidence type="ECO:0000313" key="11">
    <source>
        <dbReference type="EMBL" id="OGM55352.1"/>
    </source>
</evidence>
<gene>
    <name evidence="8" type="primary">atpC</name>
    <name evidence="11" type="ORF">A3E44_03660</name>
</gene>
<evidence type="ECO:0000256" key="3">
    <source>
        <dbReference type="ARBA" id="ARBA00022448"/>
    </source>
</evidence>
<name>A0A1F8AUC8_9BACT</name>
<dbReference type="SUPFAM" id="SSF46604">
    <property type="entry name" value="Epsilon subunit of F1F0-ATP synthase C-terminal domain"/>
    <property type="match status" value="1"/>
</dbReference>
<evidence type="ECO:0000256" key="1">
    <source>
        <dbReference type="ARBA" id="ARBA00004184"/>
    </source>
</evidence>
<organism evidence="11 12">
    <name type="scientific">Candidatus Woesebacteria bacterium RIFCSPHIGHO2_12_FULL_41_24</name>
    <dbReference type="NCBI Taxonomy" id="1802510"/>
    <lineage>
        <taxon>Bacteria</taxon>
        <taxon>Candidatus Woeseibacteriota</taxon>
    </lineage>
</organism>
<dbReference type="Gene3D" id="2.60.15.10">
    <property type="entry name" value="F0F1 ATP synthase delta/epsilon subunit, N-terminal"/>
    <property type="match status" value="1"/>
</dbReference>
<feature type="domain" description="ATP synthase F1 complex delta/epsilon subunit N-terminal" evidence="10">
    <location>
        <begin position="4"/>
        <end position="83"/>
    </location>
</feature>
<reference evidence="11 12" key="1">
    <citation type="journal article" date="2016" name="Nat. Commun.">
        <title>Thousands of microbial genomes shed light on interconnected biogeochemical processes in an aquifer system.</title>
        <authorList>
            <person name="Anantharaman K."/>
            <person name="Brown C.T."/>
            <person name="Hug L.A."/>
            <person name="Sharon I."/>
            <person name="Castelle C.J."/>
            <person name="Probst A.J."/>
            <person name="Thomas B.C."/>
            <person name="Singh A."/>
            <person name="Wilkins M.J."/>
            <person name="Karaoz U."/>
            <person name="Brodie E.L."/>
            <person name="Williams K.H."/>
            <person name="Hubbard S.S."/>
            <person name="Banfield J.F."/>
        </authorList>
    </citation>
    <scope>NUCLEOTIDE SEQUENCE [LARGE SCALE GENOMIC DNA]</scope>
</reference>